<evidence type="ECO:0000313" key="2">
    <source>
        <dbReference type="Proteomes" id="UP000576152"/>
    </source>
</evidence>
<dbReference type="EMBL" id="JACIBX010000004">
    <property type="protein sequence ID" value="MBB3712015.1"/>
    <property type="molecule type" value="Genomic_DNA"/>
</dbReference>
<sequence length="162" mass="17913">MLSRTTATFSRAFILPGFYETLPAGEYDLETELAAPLDHLDPAGWKASVRVHLHPCGTHPGLSRSLTVSLADLEFALMKDGLSDTDLRHAFLEGMLADPLVRLLMQADEVSEAELRRFYACPPPREPRLAKTADRSFVPKVVRAVADRLAIQSAENEGMPIR</sequence>
<dbReference type="RefSeq" id="WP_183471575.1">
    <property type="nucleotide sequence ID" value="NZ_JACIBX010000004.1"/>
</dbReference>
<evidence type="ECO:0000313" key="1">
    <source>
        <dbReference type="EMBL" id="MBB3712015.1"/>
    </source>
</evidence>
<accession>A0ABR6HN73</accession>
<protein>
    <submittedName>
        <fullName evidence="1">Uncharacterized protein</fullName>
    </submittedName>
</protein>
<name>A0ABR6HN73_9RHOB</name>
<keyword evidence="2" id="KW-1185">Reference proteome</keyword>
<organism evidence="1 2">
    <name type="scientific">Limimaricola variabilis</name>
    <dbReference type="NCBI Taxonomy" id="1492771"/>
    <lineage>
        <taxon>Bacteria</taxon>
        <taxon>Pseudomonadati</taxon>
        <taxon>Pseudomonadota</taxon>
        <taxon>Alphaproteobacteria</taxon>
        <taxon>Rhodobacterales</taxon>
        <taxon>Paracoccaceae</taxon>
        <taxon>Limimaricola</taxon>
    </lineage>
</organism>
<proteinExistence type="predicted"/>
<comment type="caution">
    <text evidence="1">The sequence shown here is derived from an EMBL/GenBank/DDBJ whole genome shotgun (WGS) entry which is preliminary data.</text>
</comment>
<reference evidence="1 2" key="1">
    <citation type="submission" date="2020-08" db="EMBL/GenBank/DDBJ databases">
        <title>Genomic Encyclopedia of Type Strains, Phase III (KMG-III): the genomes of soil and plant-associated and newly described type strains.</title>
        <authorList>
            <person name="Whitman W."/>
        </authorList>
    </citation>
    <scope>NUCLEOTIDE SEQUENCE [LARGE SCALE GENOMIC DNA]</scope>
    <source>
        <strain evidence="1 2">CECT 8572</strain>
    </source>
</reference>
<dbReference type="Proteomes" id="UP000576152">
    <property type="component" value="Unassembled WGS sequence"/>
</dbReference>
<gene>
    <name evidence="1" type="ORF">FHS00_001591</name>
</gene>